<evidence type="ECO:0000313" key="1">
    <source>
        <dbReference type="EMBL" id="KAG5631583.1"/>
    </source>
</evidence>
<dbReference type="OrthoDB" id="1328756at2759"/>
<reference evidence="1 2" key="1">
    <citation type="submission" date="2020-09" db="EMBL/GenBank/DDBJ databases">
        <title>De no assembly of potato wild relative species, Solanum commersonii.</title>
        <authorList>
            <person name="Cho K."/>
        </authorList>
    </citation>
    <scope>NUCLEOTIDE SEQUENCE [LARGE SCALE GENOMIC DNA]</scope>
    <source>
        <strain evidence="1">LZ3.2</strain>
        <tissue evidence="1">Leaf</tissue>
    </source>
</reference>
<comment type="caution">
    <text evidence="1">The sequence shown here is derived from an EMBL/GenBank/DDBJ whole genome shotgun (WGS) entry which is preliminary data.</text>
</comment>
<name>A0A9J6B595_SOLCO</name>
<dbReference type="AlphaFoldDB" id="A0A9J6B595"/>
<evidence type="ECO:0000313" key="2">
    <source>
        <dbReference type="Proteomes" id="UP000824120"/>
    </source>
</evidence>
<gene>
    <name evidence="1" type="ORF">H5410_003300</name>
</gene>
<accession>A0A9J6B595</accession>
<dbReference type="EMBL" id="JACXVP010000001">
    <property type="protein sequence ID" value="KAG5631583.1"/>
    <property type="molecule type" value="Genomic_DNA"/>
</dbReference>
<organism evidence="1 2">
    <name type="scientific">Solanum commersonii</name>
    <name type="common">Commerson's wild potato</name>
    <name type="synonym">Commerson's nightshade</name>
    <dbReference type="NCBI Taxonomy" id="4109"/>
    <lineage>
        <taxon>Eukaryota</taxon>
        <taxon>Viridiplantae</taxon>
        <taxon>Streptophyta</taxon>
        <taxon>Embryophyta</taxon>
        <taxon>Tracheophyta</taxon>
        <taxon>Spermatophyta</taxon>
        <taxon>Magnoliopsida</taxon>
        <taxon>eudicotyledons</taxon>
        <taxon>Gunneridae</taxon>
        <taxon>Pentapetalae</taxon>
        <taxon>asterids</taxon>
        <taxon>lamiids</taxon>
        <taxon>Solanales</taxon>
        <taxon>Solanaceae</taxon>
        <taxon>Solanoideae</taxon>
        <taxon>Solaneae</taxon>
        <taxon>Solanum</taxon>
    </lineage>
</organism>
<proteinExistence type="predicted"/>
<dbReference type="Proteomes" id="UP000824120">
    <property type="component" value="Chromosome 1"/>
</dbReference>
<protein>
    <submittedName>
        <fullName evidence="1">Uncharacterized protein</fullName>
    </submittedName>
</protein>
<sequence>MVITKHSVDLGRASTHSNRVSAHNRARRPQSSMYLEELSQGLIGGLVLPLRLASEHLILAGSTFPLVAIHVRDVEQECLETYIDGVLCHSGWVFVSVALGNGCYGCGEIGYYVIDCRNTLVQFDLRIVHVSFTCS</sequence>
<keyword evidence="2" id="KW-1185">Reference proteome</keyword>